<comment type="caution">
    <text evidence="1">The sequence shown here is derived from an EMBL/GenBank/DDBJ whole genome shotgun (WGS) entry which is preliminary data.</text>
</comment>
<dbReference type="AlphaFoldDB" id="A0AAW2GBE2"/>
<evidence type="ECO:0000313" key="1">
    <source>
        <dbReference type="EMBL" id="KAL0124863.1"/>
    </source>
</evidence>
<accession>A0AAW2GBE2</accession>
<organism evidence="1 2">
    <name type="scientific">Cardiocondyla obscurior</name>
    <dbReference type="NCBI Taxonomy" id="286306"/>
    <lineage>
        <taxon>Eukaryota</taxon>
        <taxon>Metazoa</taxon>
        <taxon>Ecdysozoa</taxon>
        <taxon>Arthropoda</taxon>
        <taxon>Hexapoda</taxon>
        <taxon>Insecta</taxon>
        <taxon>Pterygota</taxon>
        <taxon>Neoptera</taxon>
        <taxon>Endopterygota</taxon>
        <taxon>Hymenoptera</taxon>
        <taxon>Apocrita</taxon>
        <taxon>Aculeata</taxon>
        <taxon>Formicoidea</taxon>
        <taxon>Formicidae</taxon>
        <taxon>Myrmicinae</taxon>
        <taxon>Cardiocondyla</taxon>
    </lineage>
</organism>
<protein>
    <submittedName>
        <fullName evidence="1">Uncharacterized protein</fullName>
    </submittedName>
</protein>
<dbReference type="Proteomes" id="UP001430953">
    <property type="component" value="Unassembled WGS sequence"/>
</dbReference>
<gene>
    <name evidence="1" type="ORF">PUN28_006609</name>
</gene>
<evidence type="ECO:0000313" key="2">
    <source>
        <dbReference type="Proteomes" id="UP001430953"/>
    </source>
</evidence>
<keyword evidence="2" id="KW-1185">Reference proteome</keyword>
<name>A0AAW2GBE2_9HYME</name>
<reference evidence="1 2" key="1">
    <citation type="submission" date="2023-03" db="EMBL/GenBank/DDBJ databases">
        <title>High recombination rates correlate with genetic variation in Cardiocondyla obscurior ants.</title>
        <authorList>
            <person name="Errbii M."/>
        </authorList>
    </citation>
    <scope>NUCLEOTIDE SEQUENCE [LARGE SCALE GENOMIC DNA]</scope>
    <source>
        <strain evidence="1">Alpha-2009</strain>
        <tissue evidence="1">Whole body</tissue>
    </source>
</reference>
<proteinExistence type="predicted"/>
<sequence length="222" mass="25699">MRGKVRRDKSQTFPVDVLAIVLRHRLRAGLGREYAVVAVVLELRQEEVVELVRLDLLQADDVRGVVPYFVEDTFLPVFPVQRPARAVTVHLPRRVFVAQHVVAHHREYTCEQSNTFAYTWNTGHTLRREYVIIKSPRRRAPGDVRPRRLSNEKLNARRAFSCASEMSSRFCRFEQRKRSHFPRALSRLPILLVPRARKRDTCCTLRLSRAHASARVDSHGSG</sequence>
<dbReference type="EMBL" id="JADYXP020000005">
    <property type="protein sequence ID" value="KAL0124863.1"/>
    <property type="molecule type" value="Genomic_DNA"/>
</dbReference>